<keyword evidence="2" id="KW-1185">Reference proteome</keyword>
<proteinExistence type="predicted"/>
<dbReference type="Pfam" id="PF10259">
    <property type="entry name" value="Rogdi_lz"/>
    <property type="match status" value="1"/>
</dbReference>
<comment type="caution">
    <text evidence="1">The sequence shown here is derived from an EMBL/GenBank/DDBJ whole genome shotgun (WGS) entry which is preliminary data.</text>
</comment>
<evidence type="ECO:0000313" key="2">
    <source>
        <dbReference type="Proteomes" id="UP001174997"/>
    </source>
</evidence>
<dbReference type="EMBL" id="JAULSY010000019">
    <property type="protein sequence ID" value="KAK0671692.1"/>
    <property type="molecule type" value="Genomic_DNA"/>
</dbReference>
<name>A0AA39ZIJ4_9PEZI</name>
<protein>
    <submittedName>
        <fullName evidence="1">RAVE subunit 2/Rogdi</fullName>
    </submittedName>
</protein>
<dbReference type="Proteomes" id="UP001174997">
    <property type="component" value="Unassembled WGS sequence"/>
</dbReference>
<accession>A0AA39ZIJ4</accession>
<gene>
    <name evidence="1" type="ORF">QBC41DRAFT_315351</name>
</gene>
<dbReference type="InterPro" id="IPR028241">
    <property type="entry name" value="RAVE2/Rogdi"/>
</dbReference>
<dbReference type="AlphaFoldDB" id="A0AA39ZIJ4"/>
<dbReference type="PANTHER" id="PTHR13618:SF1">
    <property type="entry name" value="PROTEIN ROGDI HOMOLOG"/>
    <property type="match status" value="1"/>
</dbReference>
<dbReference type="PANTHER" id="PTHR13618">
    <property type="entry name" value="LEUCINE ZIPPER CONTAINING TRANSCRIPTION FACTOR LZF1"/>
    <property type="match status" value="1"/>
</dbReference>
<dbReference type="GO" id="GO:0043291">
    <property type="term" value="C:RAVE complex"/>
    <property type="evidence" value="ECO:0007669"/>
    <property type="project" value="TreeGrafter"/>
</dbReference>
<reference evidence="1" key="1">
    <citation type="submission" date="2023-06" db="EMBL/GenBank/DDBJ databases">
        <title>Genome-scale phylogeny and comparative genomics of the fungal order Sordariales.</title>
        <authorList>
            <consortium name="Lawrence Berkeley National Laboratory"/>
            <person name="Hensen N."/>
            <person name="Bonometti L."/>
            <person name="Westerberg I."/>
            <person name="Brannstrom I.O."/>
            <person name="Guillou S."/>
            <person name="Cros-Aarteil S."/>
            <person name="Calhoun S."/>
            <person name="Haridas S."/>
            <person name="Kuo A."/>
            <person name="Mondo S."/>
            <person name="Pangilinan J."/>
            <person name="Riley R."/>
            <person name="Labutti K."/>
            <person name="Andreopoulos B."/>
            <person name="Lipzen A."/>
            <person name="Chen C."/>
            <person name="Yanf M."/>
            <person name="Daum C."/>
            <person name="Ng V."/>
            <person name="Clum A."/>
            <person name="Steindorff A."/>
            <person name="Ohm R."/>
            <person name="Martin F."/>
            <person name="Silar P."/>
            <person name="Natvig D."/>
            <person name="Lalanne C."/>
            <person name="Gautier V."/>
            <person name="Ament-Velasquez S.L."/>
            <person name="Kruys A."/>
            <person name="Hutchinson M.I."/>
            <person name="Powell A.J."/>
            <person name="Barry K."/>
            <person name="Miller A.N."/>
            <person name="Grigoriev I.V."/>
            <person name="Debuchy R."/>
            <person name="Gladieux P."/>
            <person name="Thoren M.H."/>
            <person name="Johannesson H."/>
        </authorList>
    </citation>
    <scope>NUCLEOTIDE SEQUENCE</scope>
    <source>
        <strain evidence="1">CBS 307.81</strain>
    </source>
</reference>
<sequence length="347" mass="38164">MSVEIWPRIAPEELKAAIKASEDRELDWLVQELHETLTNLKHGLEDCYALLAPIDPGSTLVLSTPRNEIVKGTITRVGTRIVKGTIHLRLRTLPQQTITINPDHPIHLGPLTTLHTLLTHSVDLLNLTLSYSYPTESSPILDKNTSSPQFLSAQLRLLSQSFAESLAILKGPPLLNSDPSWTSRSAAPSHFIPPLTIPSNSSHSQSSHPSLSFHLTIQDSSLVLWLRTLEPAHAPVHFSTKLALAIGTARRLEHDEAERVFGYCCTGGDSTGQPHVHNSNHDPNIPLAPVLSGTRRKEVEVYVREKVRVESADPSLMSLTAKLTALTHTLSLARRNLAAVMGEEMED</sequence>
<organism evidence="1 2">
    <name type="scientific">Cercophora samala</name>
    <dbReference type="NCBI Taxonomy" id="330535"/>
    <lineage>
        <taxon>Eukaryota</taxon>
        <taxon>Fungi</taxon>
        <taxon>Dikarya</taxon>
        <taxon>Ascomycota</taxon>
        <taxon>Pezizomycotina</taxon>
        <taxon>Sordariomycetes</taxon>
        <taxon>Sordariomycetidae</taxon>
        <taxon>Sordariales</taxon>
        <taxon>Lasiosphaeriaceae</taxon>
        <taxon>Cercophora</taxon>
    </lineage>
</organism>
<evidence type="ECO:0000313" key="1">
    <source>
        <dbReference type="EMBL" id="KAK0671692.1"/>
    </source>
</evidence>